<dbReference type="PANTHER" id="PTHR40031">
    <property type="entry name" value="HYPOTHETICAL MEMBRANE SPANNING PROTEIN"/>
    <property type="match status" value="1"/>
</dbReference>
<name>A0ABW4ZT39_9BACL</name>
<dbReference type="Pfam" id="PF04307">
    <property type="entry name" value="YdjM"/>
    <property type="match status" value="1"/>
</dbReference>
<feature type="transmembrane region" description="Helical" evidence="1">
    <location>
        <begin position="92"/>
        <end position="113"/>
    </location>
</feature>
<accession>A0ABW4ZT39</accession>
<dbReference type="Proteomes" id="UP001597343">
    <property type="component" value="Unassembled WGS sequence"/>
</dbReference>
<dbReference type="RefSeq" id="WP_386044205.1">
    <property type="nucleotide sequence ID" value="NZ_JBHUIO010000002.1"/>
</dbReference>
<organism evidence="2 3">
    <name type="scientific">Tumebacillus lipolyticus</name>
    <dbReference type="NCBI Taxonomy" id="1280370"/>
    <lineage>
        <taxon>Bacteria</taxon>
        <taxon>Bacillati</taxon>
        <taxon>Bacillota</taxon>
        <taxon>Bacilli</taxon>
        <taxon>Bacillales</taxon>
        <taxon>Alicyclobacillaceae</taxon>
        <taxon>Tumebacillus</taxon>
    </lineage>
</organism>
<keyword evidence="1" id="KW-1133">Transmembrane helix</keyword>
<evidence type="ECO:0000256" key="1">
    <source>
        <dbReference type="SAM" id="Phobius"/>
    </source>
</evidence>
<reference evidence="3" key="1">
    <citation type="journal article" date="2019" name="Int. J. Syst. Evol. Microbiol.">
        <title>The Global Catalogue of Microorganisms (GCM) 10K type strain sequencing project: providing services to taxonomists for standard genome sequencing and annotation.</title>
        <authorList>
            <consortium name="The Broad Institute Genomics Platform"/>
            <consortium name="The Broad Institute Genome Sequencing Center for Infectious Disease"/>
            <person name="Wu L."/>
            <person name="Ma J."/>
        </authorList>
    </citation>
    <scope>NUCLEOTIDE SEQUENCE [LARGE SCALE GENOMIC DNA]</scope>
    <source>
        <strain evidence="3">CGMCC 1.13574</strain>
    </source>
</reference>
<dbReference type="EMBL" id="JBHUIO010000002">
    <property type="protein sequence ID" value="MFD2169157.1"/>
    <property type="molecule type" value="Genomic_DNA"/>
</dbReference>
<evidence type="ECO:0000313" key="3">
    <source>
        <dbReference type="Proteomes" id="UP001597343"/>
    </source>
</evidence>
<keyword evidence="2" id="KW-0378">Hydrolase</keyword>
<feature type="transmembrane region" description="Helical" evidence="1">
    <location>
        <begin position="125"/>
        <end position="147"/>
    </location>
</feature>
<sequence>MDTITHTLFGIVLYRSINKQDVPPKLRHSFLFTSLVGSQIPDIDVISQFWDTTGQYLMWHRGLTHSLFLVPIWALLLSLVCSLLWRTKDRRIFYLGLLAVFIHDTSDIFNAWGTGYFEPLFNTRLTFGTIPIVDLAVWAIILGAFLFAKLRKQVAAHKVFKAAGCLIAAHFLIQSVQGYAIYQSVEDRYEQVALSASFVPWHYQVIGKRGDVVEISDATVWGDPELVQTLPTATNADLDTLFSQNPAAKTLLQWSPFVVVVDDETRLGIYDPRFFRDGQSFLFEYIEKLPN</sequence>
<dbReference type="InterPro" id="IPR007404">
    <property type="entry name" value="YdjM-like"/>
</dbReference>
<dbReference type="GO" id="GO:0016787">
    <property type="term" value="F:hydrolase activity"/>
    <property type="evidence" value="ECO:0007669"/>
    <property type="project" value="UniProtKB-KW"/>
</dbReference>
<comment type="caution">
    <text evidence="2">The sequence shown here is derived from an EMBL/GenBank/DDBJ whole genome shotgun (WGS) entry which is preliminary data.</text>
</comment>
<evidence type="ECO:0000313" key="2">
    <source>
        <dbReference type="EMBL" id="MFD2169157.1"/>
    </source>
</evidence>
<dbReference type="InterPro" id="IPR053170">
    <property type="entry name" value="Transcription_regulator"/>
</dbReference>
<keyword evidence="1" id="KW-0472">Membrane</keyword>
<gene>
    <name evidence="2" type="ORF">ACFSOY_03875</name>
</gene>
<feature type="transmembrane region" description="Helical" evidence="1">
    <location>
        <begin position="66"/>
        <end position="85"/>
    </location>
</feature>
<keyword evidence="1" id="KW-0812">Transmembrane</keyword>
<dbReference type="PANTHER" id="PTHR40031:SF1">
    <property type="entry name" value="MEMBRANE-BOUND METAL-DEPENDENT HYDROLASE"/>
    <property type="match status" value="1"/>
</dbReference>
<keyword evidence="3" id="KW-1185">Reference proteome</keyword>
<proteinExistence type="predicted"/>
<protein>
    <submittedName>
        <fullName evidence="2">Metal-dependent hydrolase</fullName>
    </submittedName>
</protein>